<dbReference type="VEuPathDB" id="VectorBase:ISCI020383"/>
<keyword evidence="4" id="KW-1185">Reference proteome</keyword>
<dbReference type="EMBL" id="ABJB010564412">
    <property type="status" value="NOT_ANNOTATED_CDS"/>
    <property type="molecule type" value="Genomic_DNA"/>
</dbReference>
<dbReference type="Pfam" id="PF15985">
    <property type="entry name" value="KH_6"/>
    <property type="match status" value="1"/>
</dbReference>
<reference evidence="2 4" key="1">
    <citation type="submission" date="2008-03" db="EMBL/GenBank/DDBJ databases">
        <title>Annotation of Ixodes scapularis.</title>
        <authorList>
            <consortium name="Ixodes scapularis Genome Project Consortium"/>
            <person name="Caler E."/>
            <person name="Hannick L.I."/>
            <person name="Bidwell S."/>
            <person name="Joardar V."/>
            <person name="Thiagarajan M."/>
            <person name="Amedeo P."/>
            <person name="Galinsky K.J."/>
            <person name="Schobel S."/>
            <person name="Inman J."/>
            <person name="Hostetler J."/>
            <person name="Miller J."/>
            <person name="Hammond M."/>
            <person name="Megy K."/>
            <person name="Lawson D."/>
            <person name="Kodira C."/>
            <person name="Sutton G."/>
            <person name="Meyer J."/>
            <person name="Hill C.A."/>
            <person name="Birren B."/>
            <person name="Nene V."/>
            <person name="Collins F."/>
            <person name="Alarcon-Chaidez F."/>
            <person name="Wikel S."/>
            <person name="Strausberg R."/>
        </authorList>
    </citation>
    <scope>NUCLEOTIDE SEQUENCE [LARGE SCALE GENOMIC DNA]</scope>
    <source>
        <strain evidence="4">Wikel</strain>
        <strain evidence="2">Wikel colony</strain>
    </source>
</reference>
<organism>
    <name type="scientific">Ixodes scapularis</name>
    <name type="common">Black-legged tick</name>
    <name type="synonym">Deer tick</name>
    <dbReference type="NCBI Taxonomy" id="6945"/>
    <lineage>
        <taxon>Eukaryota</taxon>
        <taxon>Metazoa</taxon>
        <taxon>Ecdysozoa</taxon>
        <taxon>Arthropoda</taxon>
        <taxon>Chelicerata</taxon>
        <taxon>Arachnida</taxon>
        <taxon>Acari</taxon>
        <taxon>Parasitiformes</taxon>
        <taxon>Ixodida</taxon>
        <taxon>Ixodoidea</taxon>
        <taxon>Ixodidae</taxon>
        <taxon>Ixodinae</taxon>
        <taxon>Ixodes</taxon>
    </lineage>
</organism>
<dbReference type="VEuPathDB" id="VectorBase:ISCW020383"/>
<dbReference type="AlphaFoldDB" id="B7PY39"/>
<dbReference type="PaxDb" id="6945-B7PY39"/>
<dbReference type="EMBL" id="ABJB010764284">
    <property type="status" value="NOT_ANNOTATED_CDS"/>
    <property type="molecule type" value="Genomic_DNA"/>
</dbReference>
<dbReference type="GO" id="GO:0010468">
    <property type="term" value="P:regulation of gene expression"/>
    <property type="evidence" value="ECO:0007669"/>
    <property type="project" value="UniProtKB-ARBA"/>
</dbReference>
<accession>B7PY39</accession>
<dbReference type="EMBL" id="DS817944">
    <property type="protein sequence ID" value="EEC11511.1"/>
    <property type="molecule type" value="Genomic_DNA"/>
</dbReference>
<evidence type="ECO:0007829" key="5">
    <source>
        <dbReference type="PeptideAtlas" id="B7PY39"/>
    </source>
</evidence>
<reference evidence="3" key="2">
    <citation type="submission" date="2020-05" db="UniProtKB">
        <authorList>
            <consortium name="EnsemblMetazoa"/>
        </authorList>
    </citation>
    <scope>IDENTIFICATION</scope>
    <source>
        <strain evidence="3">wikel</strain>
    </source>
</reference>
<dbReference type="HOGENOM" id="CLU_1919362_0_0_1"/>
<dbReference type="EMBL" id="ABJB010655022">
    <property type="status" value="NOT_ANNOTATED_CDS"/>
    <property type="molecule type" value="Genomic_DNA"/>
</dbReference>
<dbReference type="EnsemblMetazoa" id="ISCW020383-RA">
    <property type="protein sequence ID" value="ISCW020383-PA"/>
    <property type="gene ID" value="ISCW020383"/>
</dbReference>
<sequence>MLFDTSVVYAYDVSLEHKLGQGTLVLVSPSLVKRCKTHFHNLPCGVHLILGNNGYIWIAPLLSEEGTKFVQSLEVTREAVARVRNCVLALARHHVMLFDTSVVYAYDDRSSTVELEEPKSGIVDCGSRNYLK</sequence>
<dbReference type="VEuPathDB" id="VectorBase:ISCP_005059"/>
<dbReference type="CDD" id="cd22525">
    <property type="entry name" value="KH-I_Rrp4_eukar"/>
    <property type="match status" value="1"/>
</dbReference>
<dbReference type="EMBL" id="ABJB010535907">
    <property type="status" value="NOT_ANNOTATED_CDS"/>
    <property type="molecule type" value="Genomic_DNA"/>
</dbReference>
<dbReference type="EMBL" id="ABJB010939126">
    <property type="status" value="NOT_ANNOTATED_CDS"/>
    <property type="molecule type" value="Genomic_DNA"/>
</dbReference>
<dbReference type="Proteomes" id="UP000001555">
    <property type="component" value="Unassembled WGS sequence"/>
</dbReference>
<evidence type="ECO:0000313" key="3">
    <source>
        <dbReference type="EnsemblMetazoa" id="ISCW020383-PA"/>
    </source>
</evidence>
<dbReference type="GO" id="GO:0003723">
    <property type="term" value="F:RNA binding"/>
    <property type="evidence" value="ECO:0007669"/>
    <property type="project" value="InterPro"/>
</dbReference>
<dbReference type="InterPro" id="IPR004088">
    <property type="entry name" value="KH_dom_type_1"/>
</dbReference>
<dbReference type="SUPFAM" id="SSF54791">
    <property type="entry name" value="Eukaryotic type KH-domain (KH-domain type I)"/>
    <property type="match status" value="1"/>
</dbReference>
<evidence type="ECO:0000313" key="4">
    <source>
        <dbReference type="Proteomes" id="UP000001555"/>
    </source>
</evidence>
<evidence type="ECO:0000259" key="1">
    <source>
        <dbReference type="Pfam" id="PF15985"/>
    </source>
</evidence>
<gene>
    <name evidence="2" type="ORF">IscW_ISCW020383</name>
</gene>
<name>B7PY39_IXOSC</name>
<dbReference type="InParanoid" id="B7PY39"/>
<dbReference type="EMBL" id="ABJB010719911">
    <property type="status" value="NOT_ANNOTATED_CDS"/>
    <property type="molecule type" value="Genomic_DNA"/>
</dbReference>
<dbReference type="STRING" id="6945.B7PY39"/>
<dbReference type="InterPro" id="IPR036612">
    <property type="entry name" value="KH_dom_type_1_sf"/>
</dbReference>
<keyword evidence="5" id="KW-1267">Proteomics identification</keyword>
<feature type="domain" description="K Homology" evidence="1">
    <location>
        <begin position="22"/>
        <end position="59"/>
    </location>
</feature>
<proteinExistence type="evidence at protein level"/>
<evidence type="ECO:0000313" key="2">
    <source>
        <dbReference type="EMBL" id="EEC11511.1"/>
    </source>
</evidence>
<protein>
    <submittedName>
        <fullName evidence="2 3">Rrp4, putative</fullName>
    </submittedName>
</protein>
<dbReference type="OrthoDB" id="1650at2759"/>